<dbReference type="InterPro" id="IPR051781">
    <property type="entry name" value="Metallo-dep_Hydrolase"/>
</dbReference>
<dbReference type="SUPFAM" id="SSF51338">
    <property type="entry name" value="Composite domain of metallo-dependent hydrolases"/>
    <property type="match status" value="1"/>
</dbReference>
<dbReference type="STRING" id="29349.CLOTH_12120"/>
<dbReference type="Proteomes" id="UP000190140">
    <property type="component" value="Unassembled WGS sequence"/>
</dbReference>
<protein>
    <submittedName>
        <fullName evidence="2">Dihydroorotase</fullName>
        <ecNumber evidence="2">3.5.2.3</ecNumber>
    </submittedName>
</protein>
<dbReference type="OrthoDB" id="9802793at2"/>
<name>A0A1V4I809_9FIRM</name>
<reference evidence="2 3" key="1">
    <citation type="submission" date="2017-03" db="EMBL/GenBank/DDBJ databases">
        <title>Genome sequence of Clostridium thermoalcaliphilum DSM 7309.</title>
        <authorList>
            <person name="Poehlein A."/>
            <person name="Daniel R."/>
        </authorList>
    </citation>
    <scope>NUCLEOTIDE SEQUENCE [LARGE SCALE GENOMIC DNA]</scope>
    <source>
        <strain evidence="2 3">DSM 7309</strain>
    </source>
</reference>
<dbReference type="RefSeq" id="WP_079412242.1">
    <property type="nucleotide sequence ID" value="NZ_MZGW01000003.1"/>
</dbReference>
<dbReference type="EC" id="3.5.2.3" evidence="2"/>
<dbReference type="InterPro" id="IPR006680">
    <property type="entry name" value="Amidohydro-rel"/>
</dbReference>
<dbReference type="Pfam" id="PF01979">
    <property type="entry name" value="Amidohydro_1"/>
    <property type="match status" value="1"/>
</dbReference>
<dbReference type="GO" id="GO:0004151">
    <property type="term" value="F:dihydroorotase activity"/>
    <property type="evidence" value="ECO:0007669"/>
    <property type="project" value="UniProtKB-EC"/>
</dbReference>
<dbReference type="Gene3D" id="3.20.20.140">
    <property type="entry name" value="Metal-dependent hydrolases"/>
    <property type="match status" value="1"/>
</dbReference>
<dbReference type="SUPFAM" id="SSF51556">
    <property type="entry name" value="Metallo-dependent hydrolases"/>
    <property type="match status" value="1"/>
</dbReference>
<keyword evidence="2" id="KW-0378">Hydrolase</keyword>
<evidence type="ECO:0000259" key="1">
    <source>
        <dbReference type="Pfam" id="PF01979"/>
    </source>
</evidence>
<keyword evidence="3" id="KW-1185">Reference proteome</keyword>
<dbReference type="PANTHER" id="PTHR43135:SF3">
    <property type="entry name" value="ALPHA-D-RIBOSE 1-METHYLPHOSPHONATE 5-TRIPHOSPHATE DIPHOSPHATASE"/>
    <property type="match status" value="1"/>
</dbReference>
<dbReference type="EMBL" id="MZGW01000003">
    <property type="protein sequence ID" value="OPJ56034.1"/>
    <property type="molecule type" value="Genomic_DNA"/>
</dbReference>
<dbReference type="AlphaFoldDB" id="A0A1V4I809"/>
<proteinExistence type="predicted"/>
<sequence length="387" mass="42460">MICIKNGKVYTITNGIIENGDILIKDGKIIEIGKDIVAPLDTKIIDAQGKFVFPGFIDAHTHLGMWEDSMGYEGADGNEETDPITPQLRAIDAINPMDRNFKEALEGGITTVASGPGSANVIGGQFIAIKTYGDRIDDMVIKDPIGMKIAFGENPKSVYGKNEKTPQTRMATAALLRETLKEAQIYLDELIKHEEDEDNDKPDYDIKKEALLPVLRGEIPLKAHAHRADDIFTAIRIAKEFGLKLTLEHCTEGHLIVDHLVKEGYPAIVGPSLSDRSKIELRNLTFETPGILSNKGMTICLMTDHPVVPVQYLTLCAALAVKSGMTVENALKAITINPAIVLGIEDRVGSIEVGKDADIVIWDEFPLDIQSKVLYTIVNGEVVYQEK</sequence>
<dbReference type="Gene3D" id="2.30.40.10">
    <property type="entry name" value="Urease, subunit C, domain 1"/>
    <property type="match status" value="1"/>
</dbReference>
<accession>A0A1V4I809</accession>
<dbReference type="CDD" id="cd01309">
    <property type="entry name" value="Met_dep_hydrolase_C"/>
    <property type="match status" value="1"/>
</dbReference>
<gene>
    <name evidence="2" type="primary">pyrC_2</name>
    <name evidence="2" type="ORF">CLOTH_12120</name>
</gene>
<organism evidence="2 3">
    <name type="scientific">Alkalithermobacter paradoxus</name>
    <dbReference type="NCBI Taxonomy" id="29349"/>
    <lineage>
        <taxon>Bacteria</taxon>
        <taxon>Bacillati</taxon>
        <taxon>Bacillota</taxon>
        <taxon>Clostridia</taxon>
        <taxon>Peptostreptococcales</taxon>
        <taxon>Tepidibacteraceae</taxon>
        <taxon>Alkalithermobacter</taxon>
    </lineage>
</organism>
<evidence type="ECO:0000313" key="3">
    <source>
        <dbReference type="Proteomes" id="UP000190140"/>
    </source>
</evidence>
<comment type="caution">
    <text evidence="2">The sequence shown here is derived from an EMBL/GenBank/DDBJ whole genome shotgun (WGS) entry which is preliminary data.</text>
</comment>
<feature type="domain" description="Amidohydrolase-related" evidence="1">
    <location>
        <begin position="51"/>
        <end position="383"/>
    </location>
</feature>
<dbReference type="PANTHER" id="PTHR43135">
    <property type="entry name" value="ALPHA-D-RIBOSE 1-METHYLPHOSPHONATE 5-TRIPHOSPHATE DIPHOSPHATASE"/>
    <property type="match status" value="1"/>
</dbReference>
<dbReference type="InterPro" id="IPR011059">
    <property type="entry name" value="Metal-dep_hydrolase_composite"/>
</dbReference>
<evidence type="ECO:0000313" key="2">
    <source>
        <dbReference type="EMBL" id="OPJ56034.1"/>
    </source>
</evidence>
<dbReference type="InterPro" id="IPR032466">
    <property type="entry name" value="Metal_Hydrolase"/>
</dbReference>